<evidence type="ECO:0000313" key="2">
    <source>
        <dbReference type="Proteomes" id="UP000635245"/>
    </source>
</evidence>
<dbReference type="Pfam" id="PF19739">
    <property type="entry name" value="DUF6228"/>
    <property type="match status" value="1"/>
</dbReference>
<reference evidence="1" key="1">
    <citation type="submission" date="2020-12" db="EMBL/GenBank/DDBJ databases">
        <title>Prauserella sp. ASG 168, a novel actinomycete isolated from cave rock.</title>
        <authorList>
            <person name="Suriyachadkun C."/>
        </authorList>
    </citation>
    <scope>NUCLEOTIDE SEQUENCE</scope>
    <source>
        <strain evidence="1">ASG 168</strain>
    </source>
</reference>
<evidence type="ECO:0000313" key="1">
    <source>
        <dbReference type="EMBL" id="MBK1786618.1"/>
    </source>
</evidence>
<proteinExistence type="predicted"/>
<organism evidence="1 2">
    <name type="scientific">Prauserella cavernicola</name>
    <dbReference type="NCBI Taxonomy" id="2800127"/>
    <lineage>
        <taxon>Bacteria</taxon>
        <taxon>Bacillati</taxon>
        <taxon>Actinomycetota</taxon>
        <taxon>Actinomycetes</taxon>
        <taxon>Pseudonocardiales</taxon>
        <taxon>Pseudonocardiaceae</taxon>
        <taxon>Prauserella</taxon>
    </lineage>
</organism>
<dbReference type="InterPro" id="IPR046196">
    <property type="entry name" value="DUF6228"/>
</dbReference>
<gene>
    <name evidence="1" type="ORF">JHE00_20000</name>
</gene>
<dbReference type="AlphaFoldDB" id="A0A934QUL4"/>
<comment type="caution">
    <text evidence="1">The sequence shown here is derived from an EMBL/GenBank/DDBJ whole genome shotgun (WGS) entry which is preliminary data.</text>
</comment>
<protein>
    <submittedName>
        <fullName evidence="1">Uncharacterized protein</fullName>
    </submittedName>
</protein>
<keyword evidence="2" id="KW-1185">Reference proteome</keyword>
<name>A0A934QUL4_9PSEU</name>
<dbReference type="Proteomes" id="UP000635245">
    <property type="component" value="Unassembled WGS sequence"/>
</dbReference>
<sequence>MFFVVHAQAPGLGARVEGVTDVVTGRGLARFLERLDLHGWQGEQRWADADRDLIVKARYESGGQVGLTWVLRPWRSVFGGWDVGVTAWLEAGAAKDGVAAQFHDFLTAEGFPV</sequence>
<dbReference type="EMBL" id="JAENJH010000004">
    <property type="protein sequence ID" value="MBK1786618.1"/>
    <property type="molecule type" value="Genomic_DNA"/>
</dbReference>
<accession>A0A934QUL4</accession>